<gene>
    <name evidence="2" type="ORF">GGE31_001453</name>
    <name evidence="1" type="ORF">GGE33_000332</name>
    <name evidence="3" type="ORF">GGE35_001452</name>
</gene>
<name>A0A7W6X8X6_9HYPH</name>
<evidence type="ECO:0000313" key="4">
    <source>
        <dbReference type="Proteomes" id="UP000520770"/>
    </source>
</evidence>
<sequence>MTNVTYLNLPMALLGRWRAEWDSDDGRSEYHIFVRDGCVAVEAIDYVDREAYVISNIVCDSKSVAFDTLMRSTGRKGHLVLEVKSASRVDLTFTFTDTCAAVRCED</sequence>
<accession>A0A7W6X8X6</accession>
<dbReference type="EMBL" id="JACIGY010000001">
    <property type="protein sequence ID" value="MBB4410982.1"/>
    <property type="molecule type" value="Genomic_DNA"/>
</dbReference>
<comment type="caution">
    <text evidence="2">The sequence shown here is derived from an EMBL/GenBank/DDBJ whole genome shotgun (WGS) entry which is preliminary data.</text>
</comment>
<dbReference type="EMBL" id="JACIGW010000001">
    <property type="protein sequence ID" value="MBB4346624.1"/>
    <property type="molecule type" value="Genomic_DNA"/>
</dbReference>
<evidence type="ECO:0000313" key="3">
    <source>
        <dbReference type="EMBL" id="MBB4445670.1"/>
    </source>
</evidence>
<keyword evidence="5" id="KW-1185">Reference proteome</keyword>
<dbReference type="RefSeq" id="WP_183821004.1">
    <property type="nucleotide sequence ID" value="NZ_JACIGW010000001.1"/>
</dbReference>
<dbReference type="Proteomes" id="UP000576087">
    <property type="component" value="Unassembled WGS sequence"/>
</dbReference>
<evidence type="ECO:0000313" key="2">
    <source>
        <dbReference type="EMBL" id="MBB4410982.1"/>
    </source>
</evidence>
<dbReference type="Proteomes" id="UP000524535">
    <property type="component" value="Unassembled WGS sequence"/>
</dbReference>
<evidence type="ECO:0000313" key="1">
    <source>
        <dbReference type="EMBL" id="MBB4346624.1"/>
    </source>
</evidence>
<evidence type="ECO:0000313" key="6">
    <source>
        <dbReference type="Proteomes" id="UP000576087"/>
    </source>
</evidence>
<dbReference type="Proteomes" id="UP000520770">
    <property type="component" value="Unassembled WGS sequence"/>
</dbReference>
<protein>
    <submittedName>
        <fullName evidence="2">Uncharacterized protein</fullName>
    </submittedName>
</protein>
<evidence type="ECO:0000313" key="5">
    <source>
        <dbReference type="Proteomes" id="UP000524535"/>
    </source>
</evidence>
<dbReference type="EMBL" id="JACIHM010000001">
    <property type="protein sequence ID" value="MBB4445670.1"/>
    <property type="molecule type" value="Genomic_DNA"/>
</dbReference>
<dbReference type="AlphaFoldDB" id="A0A7W6X8X6"/>
<reference evidence="4 5" key="1">
    <citation type="submission" date="2020-08" db="EMBL/GenBank/DDBJ databases">
        <title>Genomic Encyclopedia of Type Strains, Phase IV (KMG-V): Genome sequencing to study the core and pangenomes of soil and plant-associated prokaryotes.</title>
        <authorList>
            <person name="Whitman W."/>
        </authorList>
    </citation>
    <scope>NUCLEOTIDE SEQUENCE [LARGE SCALE GENOMIC DNA]</scope>
    <source>
        <strain evidence="2 5">SEMIA 444</strain>
        <strain evidence="1 4">SEMIA 448</strain>
        <strain evidence="3 6">SEMIA 452</strain>
    </source>
</reference>
<proteinExistence type="predicted"/>
<organism evidence="2 5">
    <name type="scientific">Aliirhizobium cellulosilyticum</name>
    <dbReference type="NCBI Taxonomy" id="393664"/>
    <lineage>
        <taxon>Bacteria</taxon>
        <taxon>Pseudomonadati</taxon>
        <taxon>Pseudomonadota</taxon>
        <taxon>Alphaproteobacteria</taxon>
        <taxon>Hyphomicrobiales</taxon>
        <taxon>Rhizobiaceae</taxon>
        <taxon>Aliirhizobium</taxon>
    </lineage>
</organism>